<protein>
    <recommendedName>
        <fullName evidence="11 13">Adenosine kinase</fullName>
        <shortName evidence="13">AK</shortName>
        <ecNumber evidence="3 13">2.7.1.20</ecNumber>
    </recommendedName>
    <alternativeName>
        <fullName evidence="13">Adenosine 5'-phosphotransferase</fullName>
    </alternativeName>
</protein>
<dbReference type="InterPro" id="IPR029056">
    <property type="entry name" value="Ribokinase-like"/>
</dbReference>
<dbReference type="Pfam" id="PF00294">
    <property type="entry name" value="PfkB"/>
    <property type="match status" value="1"/>
</dbReference>
<dbReference type="AlphaFoldDB" id="A0A3B4X7T6"/>
<dbReference type="GO" id="GO:0006166">
    <property type="term" value="P:purine ribonucleoside salvage"/>
    <property type="evidence" value="ECO:0007669"/>
    <property type="project" value="UniProtKB-KW"/>
</dbReference>
<keyword evidence="13" id="KW-0539">Nucleus</keyword>
<evidence type="ECO:0000256" key="4">
    <source>
        <dbReference type="ARBA" id="ARBA00022679"/>
    </source>
</evidence>
<proteinExistence type="inferred from homology"/>
<evidence type="ECO:0000256" key="5">
    <source>
        <dbReference type="ARBA" id="ARBA00022726"/>
    </source>
</evidence>
<keyword evidence="9 13" id="KW-0460">Magnesium</keyword>
<keyword evidence="6 13" id="KW-0547">Nucleotide-binding</keyword>
<keyword evidence="5 13" id="KW-0660">Purine salvage</keyword>
<dbReference type="SUPFAM" id="SSF53613">
    <property type="entry name" value="Ribokinase-like"/>
    <property type="match status" value="1"/>
</dbReference>
<name>A0A3B4X7T6_SERLL</name>
<reference evidence="15" key="2">
    <citation type="submission" date="2025-09" db="UniProtKB">
        <authorList>
            <consortium name="Ensembl"/>
        </authorList>
    </citation>
    <scope>IDENTIFICATION</scope>
</reference>
<evidence type="ECO:0000256" key="13">
    <source>
        <dbReference type="RuleBase" id="RU368116"/>
    </source>
</evidence>
<dbReference type="InterPro" id="IPR001805">
    <property type="entry name" value="Adenokinase"/>
</dbReference>
<keyword evidence="7 13" id="KW-0418">Kinase</keyword>
<evidence type="ECO:0000256" key="12">
    <source>
        <dbReference type="PIRSR" id="PIRSR601805-1"/>
    </source>
</evidence>
<evidence type="ECO:0000256" key="9">
    <source>
        <dbReference type="ARBA" id="ARBA00022842"/>
    </source>
</evidence>
<dbReference type="PROSITE" id="PS00584">
    <property type="entry name" value="PFKB_KINASES_2"/>
    <property type="match status" value="1"/>
</dbReference>
<reference evidence="15" key="1">
    <citation type="submission" date="2025-08" db="UniProtKB">
        <authorList>
            <consortium name="Ensembl"/>
        </authorList>
    </citation>
    <scope>IDENTIFICATION</scope>
</reference>
<dbReference type="GO" id="GO:0004001">
    <property type="term" value="F:adenosine kinase activity"/>
    <property type="evidence" value="ECO:0007669"/>
    <property type="project" value="UniProtKB-UniRule"/>
</dbReference>
<dbReference type="InterPro" id="IPR002173">
    <property type="entry name" value="Carboh/pur_kinase_PfkB_CS"/>
</dbReference>
<dbReference type="GO" id="GO:0005634">
    <property type="term" value="C:nucleus"/>
    <property type="evidence" value="ECO:0007669"/>
    <property type="project" value="UniProtKB-SubCell"/>
</dbReference>
<dbReference type="PRINTS" id="PR00989">
    <property type="entry name" value="ADENOKINASE"/>
</dbReference>
<dbReference type="GeneTree" id="ENSGT00390000014320"/>
<dbReference type="GO" id="GO:0005829">
    <property type="term" value="C:cytosol"/>
    <property type="evidence" value="ECO:0007669"/>
    <property type="project" value="TreeGrafter"/>
</dbReference>
<comment type="subunit">
    <text evidence="13">Monomer.</text>
</comment>
<evidence type="ECO:0000313" key="15">
    <source>
        <dbReference type="Ensembl" id="ENSSLDP00000008688.1"/>
    </source>
</evidence>
<keyword evidence="4 13" id="KW-0808">Transferase</keyword>
<dbReference type="GO" id="GO:0044209">
    <property type="term" value="P:AMP salvage"/>
    <property type="evidence" value="ECO:0007669"/>
    <property type="project" value="UniProtKB-UniRule"/>
</dbReference>
<sequence length="343" mass="36413">MADTKLIGFGNPLLDISAVVEQDVLDKWGAKLNDAILAEDKHKPMYAELAESHPVEYIAGGATQNSIRVAQWVMGKPGSTAFVGCVGKDQFGDKLEQAARGDGVNAAYMKHPETPTGTCAVLVKGGERSLVANLSAANCYEISHYETAEIQELVTAANIVYCAGFFLTVSPPTMIALGKHVAEKHKTFCLNLSAPFICQFFKDPLLSVMPYVDFLFGNESEAAEFGKAMGWGEELDVVALKAAAMPKESGSRPRVVVFTQGKDPTIVALGGGISKFDVDELPKEALVDTNGAGDAFVGGFLAKLSQAADLAECVRAGNWAARQIIQVSGCKIPEGPCTFNESG</sequence>
<evidence type="ECO:0000256" key="2">
    <source>
        <dbReference type="ARBA" id="ARBA00010688"/>
    </source>
</evidence>
<keyword evidence="16" id="KW-1185">Reference proteome</keyword>
<evidence type="ECO:0000256" key="11">
    <source>
        <dbReference type="ARBA" id="ARBA00068771"/>
    </source>
</evidence>
<comment type="subcellular location">
    <subcellularLocation>
        <location evidence="13">Nucleus</location>
    </subcellularLocation>
</comment>
<evidence type="ECO:0000259" key="14">
    <source>
        <dbReference type="Pfam" id="PF00294"/>
    </source>
</evidence>
<dbReference type="GO" id="GO:0005524">
    <property type="term" value="F:ATP binding"/>
    <property type="evidence" value="ECO:0007669"/>
    <property type="project" value="UniProtKB-UniRule"/>
</dbReference>
<organism evidence="15 16">
    <name type="scientific">Seriola lalandi dorsalis</name>
    <dbReference type="NCBI Taxonomy" id="1841481"/>
    <lineage>
        <taxon>Eukaryota</taxon>
        <taxon>Metazoa</taxon>
        <taxon>Chordata</taxon>
        <taxon>Craniata</taxon>
        <taxon>Vertebrata</taxon>
        <taxon>Euteleostomi</taxon>
        <taxon>Actinopterygii</taxon>
        <taxon>Neopterygii</taxon>
        <taxon>Teleostei</taxon>
        <taxon>Neoteleostei</taxon>
        <taxon>Acanthomorphata</taxon>
        <taxon>Carangaria</taxon>
        <taxon>Carangiformes</taxon>
        <taxon>Carangidae</taxon>
        <taxon>Seriola</taxon>
    </lineage>
</organism>
<accession>A0A3B4X7T6</accession>
<comment type="pathway">
    <text evidence="1 13">Purine metabolism; AMP biosynthesis via salvage pathway; AMP from adenosine: step 1/1.</text>
</comment>
<dbReference type="STRING" id="1841481.ENSSLDP00000008688"/>
<keyword evidence="8 13" id="KW-0067">ATP-binding</keyword>
<evidence type="ECO:0000313" key="16">
    <source>
        <dbReference type="Proteomes" id="UP000261360"/>
    </source>
</evidence>
<evidence type="ECO:0000256" key="8">
    <source>
        <dbReference type="ARBA" id="ARBA00022840"/>
    </source>
</evidence>
<dbReference type="CDD" id="cd01168">
    <property type="entry name" value="adenosine_kinase"/>
    <property type="match status" value="1"/>
</dbReference>
<comment type="similarity">
    <text evidence="2 13">Belongs to the carbohydrate kinase PfkB family.</text>
</comment>
<dbReference type="FunFam" id="3.40.1190.20:FF:000076">
    <property type="entry name" value="Adenosine kinase"/>
    <property type="match status" value="1"/>
</dbReference>
<feature type="active site" description="Proton acceptor" evidence="12">
    <location>
        <position position="294"/>
    </location>
</feature>
<comment type="cofactor">
    <cofactor evidence="13">
        <name>Mg(2+)</name>
        <dbReference type="ChEBI" id="CHEBI:18420"/>
    </cofactor>
    <text evidence="13">Binds 3 Mg(2+) ions per subunit.</text>
</comment>
<dbReference type="Proteomes" id="UP000261360">
    <property type="component" value="Unplaced"/>
</dbReference>
<dbReference type="Ensembl" id="ENSSLDT00000008977.1">
    <property type="protein sequence ID" value="ENSSLDP00000008688.1"/>
    <property type="gene ID" value="ENSSLDG00000006887.1"/>
</dbReference>
<evidence type="ECO:0000256" key="3">
    <source>
        <dbReference type="ARBA" id="ARBA00012119"/>
    </source>
</evidence>
<dbReference type="InterPro" id="IPR011611">
    <property type="entry name" value="PfkB_dom"/>
</dbReference>
<dbReference type="Gene3D" id="3.40.1190.20">
    <property type="match status" value="1"/>
</dbReference>
<dbReference type="PANTHER" id="PTHR45769:SF3">
    <property type="entry name" value="ADENOSINE KINASE"/>
    <property type="match status" value="1"/>
</dbReference>
<comment type="catalytic activity">
    <reaction evidence="10 13">
        <text>adenosine + ATP = AMP + ADP + H(+)</text>
        <dbReference type="Rhea" id="RHEA:20824"/>
        <dbReference type="ChEBI" id="CHEBI:15378"/>
        <dbReference type="ChEBI" id="CHEBI:16335"/>
        <dbReference type="ChEBI" id="CHEBI:30616"/>
        <dbReference type="ChEBI" id="CHEBI:456215"/>
        <dbReference type="ChEBI" id="CHEBI:456216"/>
        <dbReference type="EC" id="2.7.1.20"/>
    </reaction>
</comment>
<evidence type="ECO:0000256" key="10">
    <source>
        <dbReference type="ARBA" id="ARBA00051362"/>
    </source>
</evidence>
<dbReference type="GO" id="GO:0006144">
    <property type="term" value="P:purine nucleobase metabolic process"/>
    <property type="evidence" value="ECO:0007669"/>
    <property type="project" value="TreeGrafter"/>
</dbReference>
<evidence type="ECO:0000256" key="7">
    <source>
        <dbReference type="ARBA" id="ARBA00022777"/>
    </source>
</evidence>
<comment type="function">
    <text evidence="13">ATP dependent phosphorylation of adenosine and other related nucleoside analogs to monophosphate derivatives.</text>
</comment>
<evidence type="ECO:0000256" key="1">
    <source>
        <dbReference type="ARBA" id="ARBA00004801"/>
    </source>
</evidence>
<dbReference type="Gene3D" id="3.30.1110.10">
    <property type="match status" value="1"/>
</dbReference>
<feature type="domain" description="Carbohydrate kinase PfkB" evidence="14">
    <location>
        <begin position="26"/>
        <end position="332"/>
    </location>
</feature>
<dbReference type="UniPathway" id="UPA00588">
    <property type="reaction ID" value="UER00659"/>
</dbReference>
<evidence type="ECO:0000256" key="6">
    <source>
        <dbReference type="ARBA" id="ARBA00022741"/>
    </source>
</evidence>
<dbReference type="EC" id="2.7.1.20" evidence="3 13"/>
<dbReference type="PANTHER" id="PTHR45769">
    <property type="entry name" value="ADENOSINE KINASE"/>
    <property type="match status" value="1"/>
</dbReference>